<dbReference type="InterPro" id="IPR012318">
    <property type="entry name" value="HTH_CRP"/>
</dbReference>
<evidence type="ECO:0000259" key="5">
    <source>
        <dbReference type="PROSITE" id="PS51063"/>
    </source>
</evidence>
<evidence type="ECO:0000259" key="4">
    <source>
        <dbReference type="PROSITE" id="PS50042"/>
    </source>
</evidence>
<keyword evidence="2" id="KW-0238">DNA-binding</keyword>
<dbReference type="InterPro" id="IPR014710">
    <property type="entry name" value="RmlC-like_jellyroll"/>
</dbReference>
<comment type="caution">
    <text evidence="6">The sequence shown here is derived from an EMBL/GenBank/DDBJ whole genome shotgun (WGS) entry which is preliminary data.</text>
</comment>
<dbReference type="InterPro" id="IPR050397">
    <property type="entry name" value="Env_Response_Regulators"/>
</dbReference>
<dbReference type="Proteomes" id="UP001236369">
    <property type="component" value="Unassembled WGS sequence"/>
</dbReference>
<dbReference type="PROSITE" id="PS50042">
    <property type="entry name" value="CNMP_BINDING_3"/>
    <property type="match status" value="1"/>
</dbReference>
<keyword evidence="7" id="KW-1185">Reference proteome</keyword>
<evidence type="ECO:0000256" key="3">
    <source>
        <dbReference type="ARBA" id="ARBA00023163"/>
    </source>
</evidence>
<dbReference type="PROSITE" id="PS51063">
    <property type="entry name" value="HTH_CRP_2"/>
    <property type="match status" value="1"/>
</dbReference>
<dbReference type="CDD" id="cd00038">
    <property type="entry name" value="CAP_ED"/>
    <property type="match status" value="1"/>
</dbReference>
<gene>
    <name evidence="6" type="ORF">QO016_003129</name>
</gene>
<dbReference type="SMART" id="SM00100">
    <property type="entry name" value="cNMP"/>
    <property type="match status" value="1"/>
</dbReference>
<keyword evidence="3" id="KW-0804">Transcription</keyword>
<dbReference type="InterPro" id="IPR018488">
    <property type="entry name" value="cNMP-bd_CS"/>
</dbReference>
<evidence type="ECO:0000256" key="2">
    <source>
        <dbReference type="ARBA" id="ARBA00023125"/>
    </source>
</evidence>
<keyword evidence="1" id="KW-0805">Transcription regulation</keyword>
<dbReference type="Gene3D" id="2.60.120.10">
    <property type="entry name" value="Jelly Rolls"/>
    <property type="match status" value="1"/>
</dbReference>
<dbReference type="Pfam" id="PF00027">
    <property type="entry name" value="cNMP_binding"/>
    <property type="match status" value="1"/>
</dbReference>
<dbReference type="Pfam" id="PF13545">
    <property type="entry name" value="HTH_Crp_2"/>
    <property type="match status" value="1"/>
</dbReference>
<dbReference type="RefSeq" id="WP_238247676.1">
    <property type="nucleotide sequence ID" value="NZ_BPQX01000012.1"/>
</dbReference>
<dbReference type="InterPro" id="IPR018490">
    <property type="entry name" value="cNMP-bd_dom_sf"/>
</dbReference>
<dbReference type="PANTHER" id="PTHR24567">
    <property type="entry name" value="CRP FAMILY TRANSCRIPTIONAL REGULATORY PROTEIN"/>
    <property type="match status" value="1"/>
</dbReference>
<name>A0ABU0HQ34_9HYPH</name>
<dbReference type="SUPFAM" id="SSF51206">
    <property type="entry name" value="cAMP-binding domain-like"/>
    <property type="match status" value="1"/>
</dbReference>
<evidence type="ECO:0000313" key="6">
    <source>
        <dbReference type="EMBL" id="MDQ0443624.1"/>
    </source>
</evidence>
<accession>A0ABU0HQ34</accession>
<organism evidence="6 7">
    <name type="scientific">Methylobacterium persicinum</name>
    <dbReference type="NCBI Taxonomy" id="374426"/>
    <lineage>
        <taxon>Bacteria</taxon>
        <taxon>Pseudomonadati</taxon>
        <taxon>Pseudomonadota</taxon>
        <taxon>Alphaproteobacteria</taxon>
        <taxon>Hyphomicrobiales</taxon>
        <taxon>Methylobacteriaceae</taxon>
        <taxon>Methylobacterium</taxon>
    </lineage>
</organism>
<sequence>MRSSLALSLPDKRAVLLRHKLFWEAPQAVIERLALRAQPLSFRSGQRIFRRGDESHGLLAVVSGHVRISAADPEGRSELVMNLIGPDEVFGEIALLDDGPRTADAIAATRCCLLLLERRDLLPLLNDFPVLAVRLLAILSGRLRRTSQQLSDRAFVCAEQRLAKVLLTLAGGSDRDGTRVLTTQRELGHMVGLSREGTNRHLSAWQRKGYISLVPGACTIDDYKALQKIAQGSEAGVT</sequence>
<dbReference type="SUPFAM" id="SSF46785">
    <property type="entry name" value="Winged helix' DNA-binding domain"/>
    <property type="match status" value="1"/>
</dbReference>
<dbReference type="InterPro" id="IPR036388">
    <property type="entry name" value="WH-like_DNA-bd_sf"/>
</dbReference>
<dbReference type="InterPro" id="IPR036390">
    <property type="entry name" value="WH_DNA-bd_sf"/>
</dbReference>
<dbReference type="SMART" id="SM00419">
    <property type="entry name" value="HTH_CRP"/>
    <property type="match status" value="1"/>
</dbReference>
<feature type="domain" description="HTH crp-type" evidence="5">
    <location>
        <begin position="156"/>
        <end position="224"/>
    </location>
</feature>
<dbReference type="InterPro" id="IPR000595">
    <property type="entry name" value="cNMP-bd_dom"/>
</dbReference>
<dbReference type="PANTHER" id="PTHR24567:SF68">
    <property type="entry name" value="DNA-BINDING TRANSCRIPTIONAL DUAL REGULATOR CRP"/>
    <property type="match status" value="1"/>
</dbReference>
<feature type="domain" description="Cyclic nucleotide-binding" evidence="4">
    <location>
        <begin position="21"/>
        <end position="125"/>
    </location>
</feature>
<protein>
    <submittedName>
        <fullName evidence="6">CRP-like cAMP-binding protein</fullName>
    </submittedName>
</protein>
<reference evidence="6 7" key="1">
    <citation type="submission" date="2023-07" db="EMBL/GenBank/DDBJ databases">
        <title>Genomic Encyclopedia of Type Strains, Phase IV (KMG-IV): sequencing the most valuable type-strain genomes for metagenomic binning, comparative biology and taxonomic classification.</title>
        <authorList>
            <person name="Goeker M."/>
        </authorList>
    </citation>
    <scope>NUCLEOTIDE SEQUENCE [LARGE SCALE GENOMIC DNA]</scope>
    <source>
        <strain evidence="6 7">DSM 19562</strain>
    </source>
</reference>
<evidence type="ECO:0000256" key="1">
    <source>
        <dbReference type="ARBA" id="ARBA00023015"/>
    </source>
</evidence>
<proteinExistence type="predicted"/>
<dbReference type="EMBL" id="JAUSVV010000007">
    <property type="protein sequence ID" value="MDQ0443624.1"/>
    <property type="molecule type" value="Genomic_DNA"/>
</dbReference>
<dbReference type="PROSITE" id="PS00889">
    <property type="entry name" value="CNMP_BINDING_2"/>
    <property type="match status" value="1"/>
</dbReference>
<evidence type="ECO:0000313" key="7">
    <source>
        <dbReference type="Proteomes" id="UP001236369"/>
    </source>
</evidence>
<dbReference type="Gene3D" id="1.10.10.10">
    <property type="entry name" value="Winged helix-like DNA-binding domain superfamily/Winged helix DNA-binding domain"/>
    <property type="match status" value="1"/>
</dbReference>